<keyword evidence="2" id="KW-1185">Reference proteome</keyword>
<organism evidence="1 2">
    <name type="scientific">Agathobaculum faecis</name>
    <dbReference type="NCBI Taxonomy" id="2763013"/>
    <lineage>
        <taxon>Bacteria</taxon>
        <taxon>Bacillati</taxon>
        <taxon>Bacillota</taxon>
        <taxon>Clostridia</taxon>
        <taxon>Eubacteriales</taxon>
        <taxon>Butyricicoccaceae</taxon>
        <taxon>Agathobaculum</taxon>
    </lineage>
</organism>
<protein>
    <submittedName>
        <fullName evidence="1">Uncharacterized protein</fullName>
    </submittedName>
</protein>
<gene>
    <name evidence="1" type="ORF">H8S45_00625</name>
</gene>
<reference evidence="1" key="1">
    <citation type="submission" date="2020-08" db="EMBL/GenBank/DDBJ databases">
        <title>Genome public.</title>
        <authorList>
            <person name="Liu C."/>
            <person name="Sun Q."/>
        </authorList>
    </citation>
    <scope>NUCLEOTIDE SEQUENCE</scope>
    <source>
        <strain evidence="1">NSJ-28</strain>
    </source>
</reference>
<evidence type="ECO:0000313" key="2">
    <source>
        <dbReference type="Proteomes" id="UP000606499"/>
    </source>
</evidence>
<accession>A0A923LU26</accession>
<sequence>MKMKKKLSAPLIAAIGAGVFVALLALAYLFASGLLHERDTGIVLSDGTQNAPVVSSGSQMLTAQSVADIEIGPVNAQKVVASLVRPTAYSCSIQNTLYYAGGSSTLSCRQYVKDGVVRTDTLQASGSVESTLLRRGDTVYAWENGASSAYEGNWGDFTDDAAAMLPTYEDVLGEEVRLLDAGRQDMDYEPCIRVEFEQGGYRCVYYISAASGLLKAASFYSGDTLVRQVTVSELKTEAPEDQVFDLPDGRSALGENH</sequence>
<dbReference type="Proteomes" id="UP000606499">
    <property type="component" value="Unassembled WGS sequence"/>
</dbReference>
<comment type="caution">
    <text evidence="1">The sequence shown here is derived from an EMBL/GenBank/DDBJ whole genome shotgun (WGS) entry which is preliminary data.</text>
</comment>
<proteinExistence type="predicted"/>
<dbReference type="EMBL" id="JACOPL010000001">
    <property type="protein sequence ID" value="MBC5723982.1"/>
    <property type="molecule type" value="Genomic_DNA"/>
</dbReference>
<dbReference type="RefSeq" id="WP_147573656.1">
    <property type="nucleotide sequence ID" value="NZ_JACOPL010000001.1"/>
</dbReference>
<evidence type="ECO:0000313" key="1">
    <source>
        <dbReference type="EMBL" id="MBC5723982.1"/>
    </source>
</evidence>
<dbReference type="AlphaFoldDB" id="A0A923LU26"/>
<name>A0A923LU26_9FIRM</name>